<dbReference type="Proteomes" id="UP000182589">
    <property type="component" value="Unassembled WGS sequence"/>
</dbReference>
<proteinExistence type="predicted"/>
<feature type="domain" description="SGNH hydrolase-type esterase" evidence="1">
    <location>
        <begin position="54"/>
        <end position="259"/>
    </location>
</feature>
<evidence type="ECO:0000313" key="3">
    <source>
        <dbReference type="Proteomes" id="UP000182589"/>
    </source>
</evidence>
<dbReference type="EMBL" id="FNOJ01000003">
    <property type="protein sequence ID" value="SDW24765.1"/>
    <property type="molecule type" value="Genomic_DNA"/>
</dbReference>
<dbReference type="InterPro" id="IPR051532">
    <property type="entry name" value="Ester_Hydrolysis_Enzymes"/>
</dbReference>
<organism evidence="2 3">
    <name type="scientific">Alicyclobacillus hesperidum</name>
    <dbReference type="NCBI Taxonomy" id="89784"/>
    <lineage>
        <taxon>Bacteria</taxon>
        <taxon>Bacillati</taxon>
        <taxon>Bacillota</taxon>
        <taxon>Bacilli</taxon>
        <taxon>Bacillales</taxon>
        <taxon>Alicyclobacillaceae</taxon>
        <taxon>Alicyclobacillus</taxon>
    </lineage>
</organism>
<gene>
    <name evidence="2" type="ORF">SAMN04489725_103203</name>
</gene>
<accession>A0A1H2RZN6</accession>
<dbReference type="InterPro" id="IPR036514">
    <property type="entry name" value="SGNH_hydro_sf"/>
</dbReference>
<dbReference type="AlphaFoldDB" id="A0A1H2RZN6"/>
<reference evidence="3" key="1">
    <citation type="submission" date="2016-10" db="EMBL/GenBank/DDBJ databases">
        <authorList>
            <person name="Varghese N."/>
        </authorList>
    </citation>
    <scope>NUCLEOTIDE SEQUENCE [LARGE SCALE GENOMIC DNA]</scope>
    <source>
        <strain evidence="3">DSM 12489</strain>
    </source>
</reference>
<dbReference type="PANTHER" id="PTHR30383:SF5">
    <property type="entry name" value="SGNH HYDROLASE-TYPE ESTERASE DOMAIN-CONTAINING PROTEIN"/>
    <property type="match status" value="1"/>
</dbReference>
<dbReference type="PANTHER" id="PTHR30383">
    <property type="entry name" value="THIOESTERASE 1/PROTEASE 1/LYSOPHOSPHOLIPASE L1"/>
    <property type="match status" value="1"/>
</dbReference>
<dbReference type="GO" id="GO:0004622">
    <property type="term" value="F:phosphatidylcholine lysophospholipase activity"/>
    <property type="evidence" value="ECO:0007669"/>
    <property type="project" value="TreeGrafter"/>
</dbReference>
<keyword evidence="3" id="KW-1185">Reference proteome</keyword>
<dbReference type="SUPFAM" id="SSF52266">
    <property type="entry name" value="SGNH hydrolase"/>
    <property type="match status" value="1"/>
</dbReference>
<sequence>MTILGPLAISIASVTMLSWSAQMHVGEQLAKPVADIHATASHQMANRVVGNLVALGDSITFGYNLGNNRAPSQLAFPYLIGSKVHDNVMDLGVPGWTSANLLHALQSDPSMRADVQKANIVTIDIGSNDLLQPALSLLSESAANWHDVSLTAAQSTQLAARLSSGVQDIATNVAAILRDVHTLNAKATVVVYDLYNPIPVSDRSLYMAAEAAIGAANVQIAKDAVEYGDAIADAYDAFAGHSNYILQNDVHPSVAGQAALAKQGEEALSMSAAFQAIASPNGWNSITQWLGQQLANGIS</sequence>
<dbReference type="Pfam" id="PF13472">
    <property type="entry name" value="Lipase_GDSL_2"/>
    <property type="match status" value="1"/>
</dbReference>
<dbReference type="STRING" id="89784.SAMN04489725_103203"/>
<protein>
    <submittedName>
        <fullName evidence="2">Lysophospholipase L1</fullName>
    </submittedName>
</protein>
<evidence type="ECO:0000313" key="2">
    <source>
        <dbReference type="EMBL" id="SDW24765.1"/>
    </source>
</evidence>
<dbReference type="RefSeq" id="WP_244885099.1">
    <property type="nucleotide sequence ID" value="NZ_FNOJ01000003.1"/>
</dbReference>
<name>A0A1H2RZN6_9BACL</name>
<dbReference type="InterPro" id="IPR013830">
    <property type="entry name" value="SGNH_hydro"/>
</dbReference>
<dbReference type="Gene3D" id="3.40.50.1110">
    <property type="entry name" value="SGNH hydrolase"/>
    <property type="match status" value="1"/>
</dbReference>
<evidence type="ECO:0000259" key="1">
    <source>
        <dbReference type="Pfam" id="PF13472"/>
    </source>
</evidence>